<dbReference type="NCBIfam" id="TIGR01596">
    <property type="entry name" value="cas3_HD"/>
    <property type="match status" value="1"/>
</dbReference>
<organism evidence="12 13">
    <name type="scientific">Methanotorris formicicus Mc-S-70</name>
    <dbReference type="NCBI Taxonomy" id="647171"/>
    <lineage>
        <taxon>Archaea</taxon>
        <taxon>Methanobacteriati</taxon>
        <taxon>Methanobacteriota</taxon>
        <taxon>Methanomada group</taxon>
        <taxon>Methanococci</taxon>
        <taxon>Methanococcales</taxon>
        <taxon>Methanocaldococcaceae</taxon>
        <taxon>Methanotorris</taxon>
    </lineage>
</organism>
<dbReference type="Pfam" id="PF22590">
    <property type="entry name" value="Cas3-like_C_2"/>
    <property type="match status" value="1"/>
</dbReference>
<keyword evidence="6" id="KW-0378">Hydrolase</keyword>
<dbReference type="InterPro" id="IPR027417">
    <property type="entry name" value="P-loop_NTPase"/>
</dbReference>
<accession>H1KX02</accession>
<dbReference type="GO" id="GO:0051607">
    <property type="term" value="P:defense response to virus"/>
    <property type="evidence" value="ECO:0007669"/>
    <property type="project" value="UniProtKB-KW"/>
</dbReference>
<evidence type="ECO:0000259" key="11">
    <source>
        <dbReference type="PROSITE" id="PS51643"/>
    </source>
</evidence>
<dbReference type="InterPro" id="IPR001650">
    <property type="entry name" value="Helicase_C-like"/>
</dbReference>
<dbReference type="InterPro" id="IPR006483">
    <property type="entry name" value="CRISPR-assoc_Cas3_HD"/>
</dbReference>
<dbReference type="InterPro" id="IPR038257">
    <property type="entry name" value="CRISPR-assoc_Cas3_HD_sf"/>
</dbReference>
<comment type="similarity">
    <text evidence="1">In the N-terminal section; belongs to the CRISPR-associated nuclease Cas3-HD family.</text>
</comment>
<comment type="caution">
    <text evidence="12">The sequence shown here is derived from an EMBL/GenBank/DDBJ whole genome shotgun (WGS) entry which is preliminary data.</text>
</comment>
<dbReference type="PATRIC" id="fig|647171.4.peg.319"/>
<keyword evidence="4" id="KW-0479">Metal-binding</keyword>
<evidence type="ECO:0000313" key="13">
    <source>
        <dbReference type="Proteomes" id="UP000003706"/>
    </source>
</evidence>
<dbReference type="CDD" id="cd09641">
    <property type="entry name" value="Cas3''_I"/>
    <property type="match status" value="1"/>
</dbReference>
<dbReference type="NCBIfam" id="TIGR01587">
    <property type="entry name" value="cas3_core"/>
    <property type="match status" value="1"/>
</dbReference>
<evidence type="ECO:0000256" key="5">
    <source>
        <dbReference type="ARBA" id="ARBA00022741"/>
    </source>
</evidence>
<dbReference type="GO" id="GO:0005524">
    <property type="term" value="F:ATP binding"/>
    <property type="evidence" value="ECO:0007669"/>
    <property type="project" value="UniProtKB-KW"/>
</dbReference>
<dbReference type="InterPro" id="IPR050079">
    <property type="entry name" value="DEAD_box_RNA_helicase"/>
</dbReference>
<evidence type="ECO:0000256" key="8">
    <source>
        <dbReference type="ARBA" id="ARBA00022840"/>
    </source>
</evidence>
<keyword evidence="13" id="KW-1185">Reference proteome</keyword>
<evidence type="ECO:0000256" key="3">
    <source>
        <dbReference type="ARBA" id="ARBA00022722"/>
    </source>
</evidence>
<evidence type="ECO:0000313" key="12">
    <source>
        <dbReference type="EMBL" id="EHP88828.1"/>
    </source>
</evidence>
<dbReference type="PANTHER" id="PTHR47959">
    <property type="entry name" value="ATP-DEPENDENT RNA HELICASE RHLE-RELATED"/>
    <property type="match status" value="1"/>
</dbReference>
<dbReference type="GO" id="GO:0016787">
    <property type="term" value="F:hydrolase activity"/>
    <property type="evidence" value="ECO:0007669"/>
    <property type="project" value="UniProtKB-KW"/>
</dbReference>
<dbReference type="SMART" id="SM00487">
    <property type="entry name" value="DEXDc"/>
    <property type="match status" value="1"/>
</dbReference>
<dbReference type="PROSITE" id="PS51643">
    <property type="entry name" value="HD_CAS3"/>
    <property type="match status" value="1"/>
</dbReference>
<keyword evidence="7" id="KW-0347">Helicase</keyword>
<dbReference type="InterPro" id="IPR006474">
    <property type="entry name" value="Helicase_Cas3_CRISPR-ass_core"/>
</dbReference>
<dbReference type="Pfam" id="PF00270">
    <property type="entry name" value="DEAD"/>
    <property type="match status" value="1"/>
</dbReference>
<evidence type="ECO:0000256" key="2">
    <source>
        <dbReference type="ARBA" id="ARBA00009046"/>
    </source>
</evidence>
<evidence type="ECO:0000256" key="1">
    <source>
        <dbReference type="ARBA" id="ARBA00006847"/>
    </source>
</evidence>
<dbReference type="AlphaFoldDB" id="H1KX02"/>
<dbReference type="Pfam" id="PF18019">
    <property type="entry name" value="Cas3_HD"/>
    <property type="match status" value="1"/>
</dbReference>
<dbReference type="OrthoDB" id="43851at2157"/>
<keyword evidence="5" id="KW-0547">Nucleotide-binding</keyword>
<proteinExistence type="inferred from homology"/>
<dbReference type="STRING" id="647171.MetfoDRAFT_0325"/>
<dbReference type="GO" id="GO:0005829">
    <property type="term" value="C:cytosol"/>
    <property type="evidence" value="ECO:0007669"/>
    <property type="project" value="TreeGrafter"/>
</dbReference>
<dbReference type="RefSeq" id="WP_007043771.1">
    <property type="nucleotide sequence ID" value="NZ_AGJL01000005.1"/>
</dbReference>
<dbReference type="PROSITE" id="PS51192">
    <property type="entry name" value="HELICASE_ATP_BIND_1"/>
    <property type="match status" value="1"/>
</dbReference>
<dbReference type="CDD" id="cd09639">
    <property type="entry name" value="Cas3_I"/>
    <property type="match status" value="1"/>
</dbReference>
<dbReference type="GO" id="GO:0046872">
    <property type="term" value="F:metal ion binding"/>
    <property type="evidence" value="ECO:0007669"/>
    <property type="project" value="UniProtKB-KW"/>
</dbReference>
<protein>
    <submittedName>
        <fullName evidence="12">CRISPR-associated helicase Cas3</fullName>
    </submittedName>
</protein>
<sequence>MILAKREGKVFQTLKGHTYDALKIYKEYLERNFDVVDDFCNRWQIPTEKFIRNTFFTIYLHDIGKITEEFQNNIKIGKRSNKHPHPLYVLPIINNIEFDYLLDIPIEVFAILSHHTQLYDNLYADYQQYKKGTFLIEEIKNFIKNSKDAYYSLGFSKFFEFEELEINKIPKDAKPLELHKLRRKYWIETNNYIKSLSFDEKIKIKSIFSFMFSILQLCDDFASLNFSEYAKDKEGTFDDVLENSKIYVPTLNIENPISFILKDYEPYKFQKELYNSKNKFVMLFAPCGRGKTEGALLWALNALKNFKRNKIILAMPTQVTSNAMYDRLIKIFGEENVGLFHGKSFIKLKDSKEVGDEEDLEEIMDENFKGNVFFKPITITTIDHVICSFVHGFSQADFALGNIQSSVIIFDEVHYYEKYTLEHLLTLFDILRKMDIPHLLMSGTLPSFLINCLEGYEIVVDEDGLNYKPFKLECSENHLIWKEDGEWKVNEDIINEIIENYKKGLSQAIILNTVERAKEFYKAIRDKVPAILYHSQFAYKDRVKKEAEIFNLEEMRKILNKPYVIVATQVIEISLDISVDIMYSELSPPDALGQRAGRLHRKGKNWKENGKEYKLKIFFPYKHLPYNKELIEKTINYIKSYGKPLTYRDIKNFVDDVYKDYNLDTPSDLKLSFDEAILFGRHWTDIATEDEEGKFFRVRDEKFIKIDVVPQVYFDRLGEDALKTEYLAKIPLYLIMNELKTGELSHFQQFEKRIGRKSRKYWICSFKYTYEIGFDYKEEEEFEDIL</sequence>
<dbReference type="GO" id="GO:0003724">
    <property type="term" value="F:RNA helicase activity"/>
    <property type="evidence" value="ECO:0007669"/>
    <property type="project" value="TreeGrafter"/>
</dbReference>
<dbReference type="GO" id="GO:0004518">
    <property type="term" value="F:nuclease activity"/>
    <property type="evidence" value="ECO:0007669"/>
    <property type="project" value="UniProtKB-KW"/>
</dbReference>
<evidence type="ECO:0000256" key="4">
    <source>
        <dbReference type="ARBA" id="ARBA00022723"/>
    </source>
</evidence>
<keyword evidence="9" id="KW-0051">Antiviral defense</keyword>
<comment type="similarity">
    <text evidence="2">In the central section; belongs to the CRISPR-associated helicase Cas3 family.</text>
</comment>
<feature type="domain" description="HD Cas3-type" evidence="11">
    <location>
        <begin position="7"/>
        <end position="222"/>
    </location>
</feature>
<evidence type="ECO:0000256" key="6">
    <source>
        <dbReference type="ARBA" id="ARBA00022801"/>
    </source>
</evidence>
<dbReference type="GO" id="GO:0140097">
    <property type="term" value="F:catalytic activity, acting on DNA"/>
    <property type="evidence" value="ECO:0007669"/>
    <property type="project" value="UniProtKB-ARBA"/>
</dbReference>
<dbReference type="Gene3D" id="1.10.3210.30">
    <property type="match status" value="1"/>
</dbReference>
<evidence type="ECO:0000259" key="10">
    <source>
        <dbReference type="PROSITE" id="PS51192"/>
    </source>
</evidence>
<dbReference type="PANTHER" id="PTHR47959:SF16">
    <property type="entry name" value="CRISPR-ASSOCIATED NUCLEASE_HELICASE CAS3-RELATED"/>
    <property type="match status" value="1"/>
</dbReference>
<reference evidence="12 13" key="1">
    <citation type="submission" date="2011-09" db="EMBL/GenBank/DDBJ databases">
        <title>The draft genome of Methanotorris formicicus Mc-S-70.</title>
        <authorList>
            <consortium name="US DOE Joint Genome Institute (JGI-PGF)"/>
            <person name="Lucas S."/>
            <person name="Han J."/>
            <person name="Lapidus A."/>
            <person name="Cheng J.-F."/>
            <person name="Goodwin L."/>
            <person name="Pitluck S."/>
            <person name="Peters L."/>
            <person name="Land M.L."/>
            <person name="Hauser L."/>
            <person name="Sieprawska-Lupa M."/>
            <person name="Takai K."/>
            <person name="Miyazaki J."/>
            <person name="Whitman W."/>
            <person name="Woyke T.J."/>
        </authorList>
    </citation>
    <scope>NUCLEOTIDE SEQUENCE [LARGE SCALE GENOMIC DNA]</scope>
    <source>
        <strain evidence="12 13">Mc-S-70</strain>
    </source>
</reference>
<evidence type="ECO:0000256" key="7">
    <source>
        <dbReference type="ARBA" id="ARBA00022806"/>
    </source>
</evidence>
<dbReference type="Proteomes" id="UP000003706">
    <property type="component" value="Unassembled WGS sequence"/>
</dbReference>
<keyword evidence="8" id="KW-0067">ATP-binding</keyword>
<feature type="domain" description="Helicase ATP-binding" evidence="10">
    <location>
        <begin position="272"/>
        <end position="463"/>
    </location>
</feature>
<keyword evidence="3" id="KW-0540">Nuclease</keyword>
<dbReference type="Gene3D" id="3.40.50.300">
    <property type="entry name" value="P-loop containing nucleotide triphosphate hydrolases"/>
    <property type="match status" value="2"/>
</dbReference>
<name>H1KX02_9EURY</name>
<dbReference type="GO" id="GO:0003676">
    <property type="term" value="F:nucleic acid binding"/>
    <property type="evidence" value="ECO:0007669"/>
    <property type="project" value="InterPro"/>
</dbReference>
<dbReference type="InterPro" id="IPR054712">
    <property type="entry name" value="Cas3-like_dom"/>
</dbReference>
<dbReference type="SUPFAM" id="SSF52540">
    <property type="entry name" value="P-loop containing nucleoside triphosphate hydrolases"/>
    <property type="match status" value="1"/>
</dbReference>
<dbReference type="SMART" id="SM00490">
    <property type="entry name" value="HELICc"/>
    <property type="match status" value="1"/>
</dbReference>
<dbReference type="InterPro" id="IPR014001">
    <property type="entry name" value="Helicase_ATP-bd"/>
</dbReference>
<dbReference type="EMBL" id="AGJL01000005">
    <property type="protein sequence ID" value="EHP88828.1"/>
    <property type="molecule type" value="Genomic_DNA"/>
</dbReference>
<evidence type="ECO:0000256" key="9">
    <source>
        <dbReference type="ARBA" id="ARBA00023118"/>
    </source>
</evidence>
<dbReference type="InterPro" id="IPR011545">
    <property type="entry name" value="DEAD/DEAH_box_helicase_dom"/>
</dbReference>
<gene>
    <name evidence="12" type="ORF">MetfoDRAFT_0325</name>
</gene>